<feature type="region of interest" description="Disordered" evidence="1">
    <location>
        <begin position="23"/>
        <end position="61"/>
    </location>
</feature>
<accession>A0AAV4SAA4</accession>
<protein>
    <submittedName>
        <fullName evidence="2">Uncharacterized protein</fullName>
    </submittedName>
</protein>
<sequence>MAGEEARAAPASCRTWMRREGSSCFSDHSSLQSRMDQPRCRKVDSSQGTSNRSDPCIISQPNMSNKEQIPRHLRLNYHDVIGWDDYIWQIVQCIKNIIYYAI</sequence>
<reference evidence="2 3" key="1">
    <citation type="submission" date="2021-06" db="EMBL/GenBank/DDBJ databases">
        <title>Caerostris darwini draft genome.</title>
        <authorList>
            <person name="Kono N."/>
            <person name="Arakawa K."/>
        </authorList>
    </citation>
    <scope>NUCLEOTIDE SEQUENCE [LARGE SCALE GENOMIC DNA]</scope>
</reference>
<evidence type="ECO:0000256" key="1">
    <source>
        <dbReference type="SAM" id="MobiDB-lite"/>
    </source>
</evidence>
<evidence type="ECO:0000313" key="2">
    <source>
        <dbReference type="EMBL" id="GIY30904.1"/>
    </source>
</evidence>
<evidence type="ECO:0000313" key="3">
    <source>
        <dbReference type="Proteomes" id="UP001054837"/>
    </source>
</evidence>
<keyword evidence="3" id="KW-1185">Reference proteome</keyword>
<feature type="compositionally biased region" description="Polar residues" evidence="1">
    <location>
        <begin position="23"/>
        <end position="35"/>
    </location>
</feature>
<dbReference type="Proteomes" id="UP001054837">
    <property type="component" value="Unassembled WGS sequence"/>
</dbReference>
<organism evidence="2 3">
    <name type="scientific">Caerostris darwini</name>
    <dbReference type="NCBI Taxonomy" id="1538125"/>
    <lineage>
        <taxon>Eukaryota</taxon>
        <taxon>Metazoa</taxon>
        <taxon>Ecdysozoa</taxon>
        <taxon>Arthropoda</taxon>
        <taxon>Chelicerata</taxon>
        <taxon>Arachnida</taxon>
        <taxon>Araneae</taxon>
        <taxon>Araneomorphae</taxon>
        <taxon>Entelegynae</taxon>
        <taxon>Araneoidea</taxon>
        <taxon>Araneidae</taxon>
        <taxon>Caerostris</taxon>
    </lineage>
</organism>
<comment type="caution">
    <text evidence="2">The sequence shown here is derived from an EMBL/GenBank/DDBJ whole genome shotgun (WGS) entry which is preliminary data.</text>
</comment>
<proteinExistence type="predicted"/>
<gene>
    <name evidence="2" type="ORF">CDAR_529781</name>
</gene>
<dbReference type="AlphaFoldDB" id="A0AAV4SAA4"/>
<feature type="compositionally biased region" description="Polar residues" evidence="1">
    <location>
        <begin position="45"/>
        <end position="61"/>
    </location>
</feature>
<name>A0AAV4SAA4_9ARAC</name>
<dbReference type="EMBL" id="BPLQ01007569">
    <property type="protein sequence ID" value="GIY30904.1"/>
    <property type="molecule type" value="Genomic_DNA"/>
</dbReference>